<dbReference type="InterPro" id="IPR011444">
    <property type="entry name" value="DUF1549"/>
</dbReference>
<dbReference type="Proteomes" id="UP000315082">
    <property type="component" value="Chromosome"/>
</dbReference>
<reference evidence="4 5" key="1">
    <citation type="submission" date="2019-02" db="EMBL/GenBank/DDBJ databases">
        <title>Deep-cultivation of Planctomycetes and their phenomic and genomic characterization uncovers novel biology.</title>
        <authorList>
            <person name="Wiegand S."/>
            <person name="Jogler M."/>
            <person name="Boedeker C."/>
            <person name="Pinto D."/>
            <person name="Vollmers J."/>
            <person name="Rivas-Marin E."/>
            <person name="Kohn T."/>
            <person name="Peeters S.H."/>
            <person name="Heuer A."/>
            <person name="Rast P."/>
            <person name="Oberbeckmann S."/>
            <person name="Bunk B."/>
            <person name="Jeske O."/>
            <person name="Meyerdierks A."/>
            <person name="Storesund J.E."/>
            <person name="Kallscheuer N."/>
            <person name="Luecker S."/>
            <person name="Lage O.M."/>
            <person name="Pohl T."/>
            <person name="Merkel B.J."/>
            <person name="Hornburger P."/>
            <person name="Mueller R.-W."/>
            <person name="Bruemmer F."/>
            <person name="Labrenz M."/>
            <person name="Spormann A.M."/>
            <person name="Op den Camp H."/>
            <person name="Overmann J."/>
            <person name="Amann R."/>
            <person name="Jetten M.S.M."/>
            <person name="Mascher T."/>
            <person name="Medema M.H."/>
            <person name="Devos D.P."/>
            <person name="Kaster A.-K."/>
            <person name="Ovreas L."/>
            <person name="Rohde M."/>
            <person name="Galperin M.Y."/>
            <person name="Jogler C."/>
        </authorList>
    </citation>
    <scope>NUCLEOTIDE SEQUENCE [LARGE SCALE GENOMIC DNA]</scope>
    <source>
        <strain evidence="4 5">Poly24</strain>
    </source>
</reference>
<feature type="domain" description="DUF1553" evidence="3">
    <location>
        <begin position="313"/>
        <end position="417"/>
    </location>
</feature>
<keyword evidence="1" id="KW-0732">Signal</keyword>
<evidence type="ECO:0000259" key="2">
    <source>
        <dbReference type="Pfam" id="PF07583"/>
    </source>
</evidence>
<gene>
    <name evidence="4" type="ORF">Poly24_47310</name>
</gene>
<dbReference type="Pfam" id="PF07583">
    <property type="entry name" value="PSCyt2"/>
    <property type="match status" value="1"/>
</dbReference>
<dbReference type="InterPro" id="IPR022655">
    <property type="entry name" value="DUF1553"/>
</dbReference>
<keyword evidence="5" id="KW-1185">Reference proteome</keyword>
<dbReference type="PANTHER" id="PTHR35889:SF3">
    <property type="entry name" value="F-BOX DOMAIN-CONTAINING PROTEIN"/>
    <property type="match status" value="1"/>
</dbReference>
<dbReference type="EMBL" id="CP036348">
    <property type="protein sequence ID" value="QDV70998.1"/>
    <property type="molecule type" value="Genomic_DNA"/>
</dbReference>
<dbReference type="Pfam" id="PF07587">
    <property type="entry name" value="PSD1"/>
    <property type="match status" value="1"/>
</dbReference>
<dbReference type="KEGG" id="rcf:Poly24_47310"/>
<name>A0A518JZM5_9BACT</name>
<organism evidence="4 5">
    <name type="scientific">Rosistilla carotiformis</name>
    <dbReference type="NCBI Taxonomy" id="2528017"/>
    <lineage>
        <taxon>Bacteria</taxon>
        <taxon>Pseudomonadati</taxon>
        <taxon>Planctomycetota</taxon>
        <taxon>Planctomycetia</taxon>
        <taxon>Pirellulales</taxon>
        <taxon>Pirellulaceae</taxon>
        <taxon>Rosistilla</taxon>
    </lineage>
</organism>
<accession>A0A518JZM5</accession>
<feature type="domain" description="DUF1549" evidence="2">
    <location>
        <begin position="40"/>
        <end position="228"/>
    </location>
</feature>
<evidence type="ECO:0000256" key="1">
    <source>
        <dbReference type="SAM" id="SignalP"/>
    </source>
</evidence>
<dbReference type="AlphaFoldDB" id="A0A518JZM5"/>
<proteinExistence type="predicted"/>
<feature type="chain" id="PRO_5021923523" description="DUF1549 domain-containing protein" evidence="1">
    <location>
        <begin position="26"/>
        <end position="539"/>
    </location>
</feature>
<sequence precursor="true">MFLPCRYFIGTFLTASVLMMHASRAAEPSEGSGDLFPVAKINDFVSQAWEERGVQPAARCDDRQFVRRVYLDLAGRVPTIEEADAFANDPQTDKRAALVDRLLASEDYPQHFADLFDALLMGRTNEGKYKQRANSGWRKYLEDVFRNNRPWDEVAAEVLLARPEDKAKRGSVWFLYERNDQHQAIAEAVAPAFFGIRIECAQCHDHMVVNEIEQAHYWGLVAFFNRSKNAKTKEGLRVAESAIGGFSDFANLEGDSTPNLLTFLGASTVDEPRPAGDAKQEDSDDLYVATSAEPANRIPKFSRRQRFVEDVLRDHPLLARSMVNRLWAIMLGRGIVHPFDEMDSVHPPSHPELLDWLAAEFAESNYDIRSLVRSLALSDAYQLDSRQPVGVDDPASFAWYLERRLTGEQLARSIQLIAEGKFTNDAELIKQFRQQISDVLPDETVVGVDDTLFLTNGPGLDHYLRSSRDKAGLLAELNGIESHRQRAERLFQSVFLRAPDVDETEAVVDYLNARNDDLPAALQQVLWSMINSAEFQFNH</sequence>
<dbReference type="PANTHER" id="PTHR35889">
    <property type="entry name" value="CYCLOINULO-OLIGOSACCHARIDE FRUCTANOTRANSFERASE-RELATED"/>
    <property type="match status" value="1"/>
</dbReference>
<dbReference type="OrthoDB" id="289126at2"/>
<feature type="signal peptide" evidence="1">
    <location>
        <begin position="1"/>
        <end position="25"/>
    </location>
</feature>
<evidence type="ECO:0000313" key="4">
    <source>
        <dbReference type="EMBL" id="QDV70998.1"/>
    </source>
</evidence>
<evidence type="ECO:0000313" key="5">
    <source>
        <dbReference type="Proteomes" id="UP000315082"/>
    </source>
</evidence>
<protein>
    <recommendedName>
        <fullName evidence="6">DUF1549 domain-containing protein</fullName>
    </recommendedName>
</protein>
<evidence type="ECO:0008006" key="6">
    <source>
        <dbReference type="Google" id="ProtNLM"/>
    </source>
</evidence>
<dbReference type="RefSeq" id="WP_145101127.1">
    <property type="nucleotide sequence ID" value="NZ_CP036348.1"/>
</dbReference>
<evidence type="ECO:0000259" key="3">
    <source>
        <dbReference type="Pfam" id="PF07587"/>
    </source>
</evidence>